<dbReference type="Proteomes" id="UP000634136">
    <property type="component" value="Unassembled WGS sequence"/>
</dbReference>
<comment type="caution">
    <text evidence="1">The sequence shown here is derived from an EMBL/GenBank/DDBJ whole genome shotgun (WGS) entry which is preliminary data.</text>
</comment>
<sequence length="62" mass="7033">MTMNALARWRWVVALDGGERLKPATRTSVGGGWRTMVRVGGARAWPWMRGESTMERGRRRCG</sequence>
<reference evidence="1" key="1">
    <citation type="submission" date="2020-09" db="EMBL/GenBank/DDBJ databases">
        <title>Genome-Enabled Discovery of Anthraquinone Biosynthesis in Senna tora.</title>
        <authorList>
            <person name="Kang S.-H."/>
            <person name="Pandey R.P."/>
            <person name="Lee C.-M."/>
            <person name="Sim J.-S."/>
            <person name="Jeong J.-T."/>
            <person name="Choi B.-S."/>
            <person name="Jung M."/>
            <person name="Ginzburg D."/>
            <person name="Zhao K."/>
            <person name="Won S.Y."/>
            <person name="Oh T.-J."/>
            <person name="Yu Y."/>
            <person name="Kim N.-H."/>
            <person name="Lee O.R."/>
            <person name="Lee T.-H."/>
            <person name="Bashyal P."/>
            <person name="Kim T.-S."/>
            <person name="Lee W.-H."/>
            <person name="Kawkins C."/>
            <person name="Kim C.-K."/>
            <person name="Kim J.S."/>
            <person name="Ahn B.O."/>
            <person name="Rhee S.Y."/>
            <person name="Sohng J.K."/>
        </authorList>
    </citation>
    <scope>NUCLEOTIDE SEQUENCE</scope>
    <source>
        <tissue evidence="1">Leaf</tissue>
    </source>
</reference>
<accession>A0A834SFB0</accession>
<dbReference type="EMBL" id="JAAIUW010000013">
    <property type="protein sequence ID" value="KAF7802658.1"/>
    <property type="molecule type" value="Genomic_DNA"/>
</dbReference>
<evidence type="ECO:0000313" key="2">
    <source>
        <dbReference type="Proteomes" id="UP000634136"/>
    </source>
</evidence>
<evidence type="ECO:0000313" key="1">
    <source>
        <dbReference type="EMBL" id="KAF7802658.1"/>
    </source>
</evidence>
<keyword evidence="2" id="KW-1185">Reference proteome</keyword>
<organism evidence="1 2">
    <name type="scientific">Senna tora</name>
    <dbReference type="NCBI Taxonomy" id="362788"/>
    <lineage>
        <taxon>Eukaryota</taxon>
        <taxon>Viridiplantae</taxon>
        <taxon>Streptophyta</taxon>
        <taxon>Embryophyta</taxon>
        <taxon>Tracheophyta</taxon>
        <taxon>Spermatophyta</taxon>
        <taxon>Magnoliopsida</taxon>
        <taxon>eudicotyledons</taxon>
        <taxon>Gunneridae</taxon>
        <taxon>Pentapetalae</taxon>
        <taxon>rosids</taxon>
        <taxon>fabids</taxon>
        <taxon>Fabales</taxon>
        <taxon>Fabaceae</taxon>
        <taxon>Caesalpinioideae</taxon>
        <taxon>Cassia clade</taxon>
        <taxon>Senna</taxon>
    </lineage>
</organism>
<name>A0A834SFB0_9FABA</name>
<proteinExistence type="predicted"/>
<gene>
    <name evidence="1" type="ORF">G2W53_041769</name>
</gene>
<dbReference type="AlphaFoldDB" id="A0A834SFB0"/>
<protein>
    <submittedName>
        <fullName evidence="1">Uncharacterized protein</fullName>
    </submittedName>
</protein>